<evidence type="ECO:0000256" key="5">
    <source>
        <dbReference type="ARBA" id="ARBA00023155"/>
    </source>
</evidence>
<dbReference type="InterPro" id="IPR009057">
    <property type="entry name" value="Homeodomain-like_sf"/>
</dbReference>
<feature type="compositionally biased region" description="Low complexity" evidence="8">
    <location>
        <begin position="231"/>
        <end position="240"/>
    </location>
</feature>
<evidence type="ECO:0000256" key="4">
    <source>
        <dbReference type="ARBA" id="ARBA00023125"/>
    </source>
</evidence>
<dbReference type="GO" id="GO:0000981">
    <property type="term" value="F:DNA-binding transcription factor activity, RNA polymerase II-specific"/>
    <property type="evidence" value="ECO:0007669"/>
    <property type="project" value="TreeGrafter"/>
</dbReference>
<keyword evidence="7" id="KW-0539">Nucleus</keyword>
<feature type="compositionally biased region" description="Polar residues" evidence="8">
    <location>
        <begin position="720"/>
        <end position="736"/>
    </location>
</feature>
<comment type="subcellular location">
    <subcellularLocation>
        <location evidence="1">Nucleus</location>
    </subcellularLocation>
</comment>
<keyword evidence="11" id="KW-1185">Reference proteome</keyword>
<dbReference type="PANTHER" id="PTHR12198">
    <property type="entry name" value="HOMEOBOX PROTEIN PROSPERO/PROX-1/CEH-26"/>
    <property type="match status" value="1"/>
</dbReference>
<feature type="compositionally biased region" description="Polar residues" evidence="8">
    <location>
        <begin position="660"/>
        <end position="670"/>
    </location>
</feature>
<dbReference type="Proteomes" id="UP000678393">
    <property type="component" value="Unassembled WGS sequence"/>
</dbReference>
<feature type="compositionally biased region" description="Basic and acidic residues" evidence="8">
    <location>
        <begin position="114"/>
        <end position="131"/>
    </location>
</feature>
<evidence type="ECO:0000256" key="1">
    <source>
        <dbReference type="ARBA" id="ARBA00004123"/>
    </source>
</evidence>
<evidence type="ECO:0000256" key="2">
    <source>
        <dbReference type="ARBA" id="ARBA00022473"/>
    </source>
</evidence>
<gene>
    <name evidence="10" type="ORF">CUNI_LOCUS5639</name>
</gene>
<feature type="compositionally biased region" description="Basic and acidic residues" evidence="8">
    <location>
        <begin position="256"/>
        <end position="276"/>
    </location>
</feature>
<sequence length="937" mass="106643">MQAKCSPVDASQLLRDILQSKDTYQTQFSDSITSSGSIKDIYSSDCNSEMISPLLHSKSSDMAFNDRDNDNDLDNDNDIDGDIDVATDNHSCINDDDQSDDLDERSLDNSLQDDNLKSFDHETGSRESKEEKRAHVETILTSMRHPLPQVDLDSTMMALSGDFKRQKRKQPQPQQHESNILPTEDLVLQKQIQQLQEQMHAVKRKREENLSVKDEDEAVVDGEVTDGEGSKPGSPQGGQSKRARVESLLSSAHSPAHVDSRFEFSSRVSPRSDSDKKQKRKQTQPQQHDNSRSDHRDGVSGIKHRESHHRFGSSHDEENIEDGNGEMNNSGSLYGTDHFFRNTLYHGLGNKNFLAPFQNGFDPHFYRDNFFRHGIFGVRPDLDPGIVFRSKSEQIRPETGHIPDEPPKIPQADISKIANVLKLELTEAMNKAIDSAVSKVLIEKQATAQNTQLTRDSNTPQIQQLQNRQPQRHKSPPIQRQQQPPPHKLQHSPNAIPHFLHQQHFQQLQQQQHRHQSLLLQQQQQQQQNQPTSQISEREAMKETVSNCQTEKKPDLIVPLTDHLHLLERFGSRLHPDKMSAFGPLHKSGSDLITPHNGPSLPFHPHFPYFLPTQVLPPIYTGEPEQTEPLPLLTNTPKKKRTKVTDTRLSSPRGKPALLQDNTPSSSMDNTDAQRHLTLAFPHFLPPVLPTSVAITNPSLTHSDLLALRLQEASFRDSRMTSPQDQSRGSPHSPSDSPHFLSSMHMFDRGSLCMSDDMMDGNSPGNATHLTLTDAHTSTLTPMHLRKAKLMFFYTRYPSSSILKMYFPDVLFNKNNTAQLVKWFSNFREFFYIQMEKYARQAMAEGCQHADDLIVSADSELFRHLNLHYNRNNQLEVPHNFLAAVQAALREFFKSVQANRDTEPSWKKAIYKIIARMDETLPDFFKSPNWMEQLGDQ</sequence>
<dbReference type="InterPro" id="IPR039350">
    <property type="entry name" value="Prospero_homeodomain"/>
</dbReference>
<proteinExistence type="predicted"/>
<evidence type="ECO:0000259" key="9">
    <source>
        <dbReference type="PROSITE" id="PS51818"/>
    </source>
</evidence>
<feature type="compositionally biased region" description="Acidic residues" evidence="8">
    <location>
        <begin position="214"/>
        <end position="226"/>
    </location>
</feature>
<feature type="compositionally biased region" description="Basic and acidic residues" evidence="8">
    <location>
        <begin position="289"/>
        <end position="298"/>
    </location>
</feature>
<dbReference type="OrthoDB" id="10038576at2759"/>
<keyword evidence="4" id="KW-0238">DNA-binding</keyword>
<feature type="compositionally biased region" description="Acidic residues" evidence="8">
    <location>
        <begin position="71"/>
        <end position="85"/>
    </location>
</feature>
<feature type="compositionally biased region" description="Low complexity" evidence="8">
    <location>
        <begin position="498"/>
        <end position="530"/>
    </location>
</feature>
<evidence type="ECO:0000256" key="8">
    <source>
        <dbReference type="SAM" id="MobiDB-lite"/>
    </source>
</evidence>
<feature type="region of interest" description="Disordered" evidence="8">
    <location>
        <begin position="451"/>
        <end position="548"/>
    </location>
</feature>
<keyword evidence="2" id="KW-0217">Developmental protein</keyword>
<evidence type="ECO:0000256" key="6">
    <source>
        <dbReference type="ARBA" id="ARBA00023163"/>
    </source>
</evidence>
<feature type="compositionally biased region" description="Low complexity" evidence="8">
    <location>
        <begin position="460"/>
        <end position="469"/>
    </location>
</feature>
<dbReference type="GO" id="GO:0000978">
    <property type="term" value="F:RNA polymerase II cis-regulatory region sequence-specific DNA binding"/>
    <property type="evidence" value="ECO:0007669"/>
    <property type="project" value="TreeGrafter"/>
</dbReference>
<dbReference type="Gene3D" id="1.10.10.500">
    <property type="entry name" value="Homeo-prospero domain"/>
    <property type="match status" value="1"/>
</dbReference>
<dbReference type="EMBL" id="CAJHNH020000829">
    <property type="protein sequence ID" value="CAG5120081.1"/>
    <property type="molecule type" value="Genomic_DNA"/>
</dbReference>
<organism evidence="10 11">
    <name type="scientific">Candidula unifasciata</name>
    <dbReference type="NCBI Taxonomy" id="100452"/>
    <lineage>
        <taxon>Eukaryota</taxon>
        <taxon>Metazoa</taxon>
        <taxon>Spiralia</taxon>
        <taxon>Lophotrochozoa</taxon>
        <taxon>Mollusca</taxon>
        <taxon>Gastropoda</taxon>
        <taxon>Heterobranchia</taxon>
        <taxon>Euthyneura</taxon>
        <taxon>Panpulmonata</taxon>
        <taxon>Eupulmonata</taxon>
        <taxon>Stylommatophora</taxon>
        <taxon>Helicina</taxon>
        <taxon>Helicoidea</taxon>
        <taxon>Geomitridae</taxon>
        <taxon>Candidula</taxon>
    </lineage>
</organism>
<dbReference type="InterPro" id="IPR037131">
    <property type="entry name" value="Homeo_prospero_dom_sf"/>
</dbReference>
<dbReference type="GO" id="GO:0048468">
    <property type="term" value="P:cell development"/>
    <property type="evidence" value="ECO:0007669"/>
    <property type="project" value="UniProtKB-ARBA"/>
</dbReference>
<evidence type="ECO:0000313" key="10">
    <source>
        <dbReference type="EMBL" id="CAG5120081.1"/>
    </source>
</evidence>
<keyword evidence="3" id="KW-0805">Transcription regulation</keyword>
<feature type="region of interest" description="Disordered" evidence="8">
    <location>
        <begin position="163"/>
        <end position="182"/>
    </location>
</feature>
<name>A0A8S3YXM9_9EUPU</name>
<dbReference type="GO" id="GO:0010001">
    <property type="term" value="P:glial cell differentiation"/>
    <property type="evidence" value="ECO:0007669"/>
    <property type="project" value="UniProtKB-ARBA"/>
</dbReference>
<dbReference type="AlphaFoldDB" id="A0A8S3YXM9"/>
<evidence type="ECO:0000256" key="7">
    <source>
        <dbReference type="ARBA" id="ARBA00023242"/>
    </source>
</evidence>
<feature type="domain" description="Prospero" evidence="9">
    <location>
        <begin position="777"/>
        <end position="935"/>
    </location>
</feature>
<keyword evidence="6" id="KW-0804">Transcription</keyword>
<dbReference type="SUPFAM" id="SSF46689">
    <property type="entry name" value="Homeodomain-like"/>
    <property type="match status" value="1"/>
</dbReference>
<reference evidence="10" key="1">
    <citation type="submission" date="2021-04" db="EMBL/GenBank/DDBJ databases">
        <authorList>
            <consortium name="Molecular Ecology Group"/>
        </authorList>
    </citation>
    <scope>NUCLEOTIDE SEQUENCE</scope>
</reference>
<dbReference type="Pfam" id="PF05044">
    <property type="entry name" value="HPD"/>
    <property type="match status" value="1"/>
</dbReference>
<feature type="region of interest" description="Disordered" evidence="8">
    <location>
        <begin position="621"/>
        <end position="670"/>
    </location>
</feature>
<protein>
    <recommendedName>
        <fullName evidence="9">Prospero domain-containing protein</fullName>
    </recommendedName>
</protein>
<keyword evidence="5" id="KW-0371">Homeobox</keyword>
<dbReference type="FunFam" id="1.10.10.500:FF:000002">
    <property type="entry name" value="Prospero homeobox 3"/>
    <property type="match status" value="1"/>
</dbReference>
<dbReference type="InterPro" id="IPR023082">
    <property type="entry name" value="Homeo_prospero_dom"/>
</dbReference>
<feature type="region of interest" description="Disordered" evidence="8">
    <location>
        <begin position="60"/>
        <end position="131"/>
    </location>
</feature>
<feature type="region of interest" description="Disordered" evidence="8">
    <location>
        <begin position="716"/>
        <end position="740"/>
    </location>
</feature>
<dbReference type="GO" id="GO:0005634">
    <property type="term" value="C:nucleus"/>
    <property type="evidence" value="ECO:0007669"/>
    <property type="project" value="UniProtKB-SubCell"/>
</dbReference>
<evidence type="ECO:0000313" key="11">
    <source>
        <dbReference type="Proteomes" id="UP000678393"/>
    </source>
</evidence>
<comment type="caution">
    <text evidence="10">The sequence shown here is derived from an EMBL/GenBank/DDBJ whole genome shotgun (WGS) entry which is preliminary data.</text>
</comment>
<evidence type="ECO:0000256" key="3">
    <source>
        <dbReference type="ARBA" id="ARBA00023015"/>
    </source>
</evidence>
<accession>A0A8S3YXM9</accession>
<dbReference type="PROSITE" id="PS51818">
    <property type="entry name" value="HOMEO_PROSPERO"/>
    <property type="match status" value="1"/>
</dbReference>
<feature type="region of interest" description="Disordered" evidence="8">
    <location>
        <begin position="199"/>
        <end position="329"/>
    </location>
</feature>
<dbReference type="PANTHER" id="PTHR12198:SF0">
    <property type="entry name" value="HOMEOBOX PROTEIN PROSPERO"/>
    <property type="match status" value="1"/>
</dbReference>
<feature type="compositionally biased region" description="Acidic residues" evidence="8">
    <location>
        <begin position="94"/>
        <end position="103"/>
    </location>
</feature>